<reference evidence="2 3" key="1">
    <citation type="submission" date="2021-01" db="EMBL/GenBank/DDBJ databases">
        <title>Streptomyces acididurans sp. nov., isolated from a peat swamp forest soil.</title>
        <authorList>
            <person name="Chantavorakit T."/>
            <person name="Duangmal K."/>
        </authorList>
    </citation>
    <scope>NUCLEOTIDE SEQUENCE [LARGE SCALE GENOMIC DNA]</scope>
    <source>
        <strain evidence="2 3">KK5PA1</strain>
    </source>
</reference>
<dbReference type="InterPro" id="IPR026816">
    <property type="entry name" value="Flavodoxin_dom"/>
</dbReference>
<sequence>MAAPQHVLVAYESRNGGTSEIAEWIGTALREEGLPATVLPASTIGTLHPFTAVVLGSGVYEGRWLRGAVRFAHRNRRDLLERPVWLFSSGPLDPTVDERDVPPVPSALGVADAVDAREHMTFGGRLVSGARGLLARLILRRGGGGDFRDPDSVREWAHAISRELMAEPTPR</sequence>
<dbReference type="EMBL" id="JADKYB010000003">
    <property type="protein sequence ID" value="MBM9504438.1"/>
    <property type="molecule type" value="Genomic_DNA"/>
</dbReference>
<dbReference type="SUPFAM" id="SSF52218">
    <property type="entry name" value="Flavoproteins"/>
    <property type="match status" value="1"/>
</dbReference>
<keyword evidence="3" id="KW-1185">Reference proteome</keyword>
<feature type="domain" description="Flavodoxin" evidence="1">
    <location>
        <begin position="8"/>
        <end position="138"/>
    </location>
</feature>
<comment type="caution">
    <text evidence="2">The sequence shown here is derived from an EMBL/GenBank/DDBJ whole genome shotgun (WGS) entry which is preliminary data.</text>
</comment>
<proteinExistence type="predicted"/>
<dbReference type="RefSeq" id="WP_205356275.1">
    <property type="nucleotide sequence ID" value="NZ_JADKYB010000003.1"/>
</dbReference>
<evidence type="ECO:0000313" key="2">
    <source>
        <dbReference type="EMBL" id="MBM9504438.1"/>
    </source>
</evidence>
<gene>
    <name evidence="2" type="ORF">ITX44_07800</name>
</gene>
<dbReference type="Proteomes" id="UP000749040">
    <property type="component" value="Unassembled WGS sequence"/>
</dbReference>
<organism evidence="2 3">
    <name type="scientific">Actinacidiphila acididurans</name>
    <dbReference type="NCBI Taxonomy" id="2784346"/>
    <lineage>
        <taxon>Bacteria</taxon>
        <taxon>Bacillati</taxon>
        <taxon>Actinomycetota</taxon>
        <taxon>Actinomycetes</taxon>
        <taxon>Kitasatosporales</taxon>
        <taxon>Streptomycetaceae</taxon>
        <taxon>Actinacidiphila</taxon>
    </lineage>
</organism>
<accession>A0ABS2TM68</accession>
<dbReference type="Pfam" id="PF12724">
    <property type="entry name" value="Flavodoxin_5"/>
    <property type="match status" value="1"/>
</dbReference>
<evidence type="ECO:0000259" key="1">
    <source>
        <dbReference type="Pfam" id="PF12724"/>
    </source>
</evidence>
<protein>
    <submittedName>
        <fullName evidence="2">Flavodoxin</fullName>
    </submittedName>
</protein>
<dbReference type="InterPro" id="IPR029039">
    <property type="entry name" value="Flavoprotein-like_sf"/>
</dbReference>
<dbReference type="Gene3D" id="3.40.50.360">
    <property type="match status" value="1"/>
</dbReference>
<name>A0ABS2TM68_9ACTN</name>
<evidence type="ECO:0000313" key="3">
    <source>
        <dbReference type="Proteomes" id="UP000749040"/>
    </source>
</evidence>